<sequence length="174" mass="18856">MTLRYDLLRTPVGLAIAVLSEDGVLALRVTSDDPEWALELLARAHGIAPAHAPGAAAALDEQLAEYFAGDRRAFTVPLDWGLTRDFARTALQRVCEIPYGETAAYGEIAAAAGRPRAARAVGTACRTTPLSLVVPVHRVVRADGSLGEYGSQPETKRFLVDLERARRRHETENP</sequence>
<comment type="catalytic activity">
    <reaction evidence="8">
        <text>a 6-O-methyl-2'-deoxyguanosine in DNA + L-cysteinyl-[protein] = S-methyl-L-cysteinyl-[protein] + a 2'-deoxyguanosine in DNA</text>
        <dbReference type="Rhea" id="RHEA:24000"/>
        <dbReference type="Rhea" id="RHEA-COMP:10131"/>
        <dbReference type="Rhea" id="RHEA-COMP:10132"/>
        <dbReference type="Rhea" id="RHEA-COMP:11367"/>
        <dbReference type="Rhea" id="RHEA-COMP:11368"/>
        <dbReference type="ChEBI" id="CHEBI:29950"/>
        <dbReference type="ChEBI" id="CHEBI:82612"/>
        <dbReference type="ChEBI" id="CHEBI:85445"/>
        <dbReference type="ChEBI" id="CHEBI:85448"/>
        <dbReference type="EC" id="2.1.1.63"/>
    </reaction>
</comment>
<keyword evidence="11" id="KW-1185">Reference proteome</keyword>
<dbReference type="GO" id="GO:0003908">
    <property type="term" value="F:methylated-DNA-[protein]-cysteine S-methyltransferase activity"/>
    <property type="evidence" value="ECO:0007669"/>
    <property type="project" value="UniProtKB-EC"/>
</dbReference>
<dbReference type="Pfam" id="PF01035">
    <property type="entry name" value="DNA_binding_1"/>
    <property type="match status" value="1"/>
</dbReference>
<comment type="similarity">
    <text evidence="2">Belongs to the MGMT family.</text>
</comment>
<dbReference type="SUPFAM" id="SSF46767">
    <property type="entry name" value="Methylated DNA-protein cysteine methyltransferase, C-terminal domain"/>
    <property type="match status" value="1"/>
</dbReference>
<dbReference type="InterPro" id="IPR036217">
    <property type="entry name" value="MethylDNA_cys_MeTrfase_DNAb"/>
</dbReference>
<name>A0A917IFL1_9MICO</name>
<evidence type="ECO:0000256" key="7">
    <source>
        <dbReference type="ARBA" id="ARBA00023204"/>
    </source>
</evidence>
<gene>
    <name evidence="10" type="primary">ogt</name>
    <name evidence="10" type="ORF">GCM10010921_18330</name>
</gene>
<dbReference type="SUPFAM" id="SSF53155">
    <property type="entry name" value="Methylated DNA-protein cysteine methyltransferase domain"/>
    <property type="match status" value="1"/>
</dbReference>
<reference evidence="10" key="1">
    <citation type="journal article" date="2014" name="Int. J. Syst. Evol. Microbiol.">
        <title>Complete genome sequence of Corynebacterium casei LMG S-19264T (=DSM 44701T), isolated from a smear-ripened cheese.</title>
        <authorList>
            <consortium name="US DOE Joint Genome Institute (JGI-PGF)"/>
            <person name="Walter F."/>
            <person name="Albersmeier A."/>
            <person name="Kalinowski J."/>
            <person name="Ruckert C."/>
        </authorList>
    </citation>
    <scope>NUCLEOTIDE SEQUENCE</scope>
    <source>
        <strain evidence="10">CGMCC 1.15794</strain>
    </source>
</reference>
<dbReference type="Gene3D" id="3.30.160.70">
    <property type="entry name" value="Methylated DNA-protein cysteine methyltransferase domain"/>
    <property type="match status" value="1"/>
</dbReference>
<evidence type="ECO:0000256" key="4">
    <source>
        <dbReference type="ARBA" id="ARBA00022603"/>
    </source>
</evidence>
<reference evidence="10" key="2">
    <citation type="submission" date="2020-09" db="EMBL/GenBank/DDBJ databases">
        <authorList>
            <person name="Sun Q."/>
            <person name="Zhou Y."/>
        </authorList>
    </citation>
    <scope>NUCLEOTIDE SEQUENCE</scope>
    <source>
        <strain evidence="10">CGMCC 1.15794</strain>
    </source>
</reference>
<feature type="domain" description="Methylated-DNA-[protein]-cysteine S-methyltransferase DNA binding" evidence="9">
    <location>
        <begin position="85"/>
        <end position="164"/>
    </location>
</feature>
<evidence type="ECO:0000259" key="9">
    <source>
        <dbReference type="Pfam" id="PF01035"/>
    </source>
</evidence>
<keyword evidence="4 10" id="KW-0489">Methyltransferase</keyword>
<dbReference type="EC" id="2.1.1.63" evidence="3"/>
<dbReference type="PANTHER" id="PTHR10815">
    <property type="entry name" value="METHYLATED-DNA--PROTEIN-CYSTEINE METHYLTRANSFERASE"/>
    <property type="match status" value="1"/>
</dbReference>
<organism evidence="10 11">
    <name type="scientific">Microbacterium album</name>
    <dbReference type="NCBI Taxonomy" id="2053191"/>
    <lineage>
        <taxon>Bacteria</taxon>
        <taxon>Bacillati</taxon>
        <taxon>Actinomycetota</taxon>
        <taxon>Actinomycetes</taxon>
        <taxon>Micrococcales</taxon>
        <taxon>Microbacteriaceae</taxon>
        <taxon>Microbacterium</taxon>
    </lineage>
</organism>
<dbReference type="RefSeq" id="WP_188755972.1">
    <property type="nucleotide sequence ID" value="NZ_BMJY01000006.1"/>
</dbReference>
<dbReference type="PANTHER" id="PTHR10815:SF13">
    <property type="entry name" value="METHYLATED-DNA--PROTEIN-CYSTEINE METHYLTRANSFERASE"/>
    <property type="match status" value="1"/>
</dbReference>
<keyword evidence="7" id="KW-0234">DNA repair</keyword>
<dbReference type="CDD" id="cd06445">
    <property type="entry name" value="ATase"/>
    <property type="match status" value="1"/>
</dbReference>
<dbReference type="InterPro" id="IPR036388">
    <property type="entry name" value="WH-like_DNA-bd_sf"/>
</dbReference>
<comment type="caution">
    <text evidence="10">The sequence shown here is derived from an EMBL/GenBank/DDBJ whole genome shotgun (WGS) entry which is preliminary data.</text>
</comment>
<dbReference type="FunFam" id="1.10.10.10:FF:000214">
    <property type="entry name" value="Methylated-DNA--protein-cysteine methyltransferase"/>
    <property type="match status" value="1"/>
</dbReference>
<evidence type="ECO:0000256" key="6">
    <source>
        <dbReference type="ARBA" id="ARBA00022763"/>
    </source>
</evidence>
<keyword evidence="5" id="KW-0808">Transferase</keyword>
<dbReference type="NCBIfam" id="TIGR00589">
    <property type="entry name" value="ogt"/>
    <property type="match status" value="1"/>
</dbReference>
<accession>A0A917IFL1</accession>
<evidence type="ECO:0000256" key="2">
    <source>
        <dbReference type="ARBA" id="ARBA00008711"/>
    </source>
</evidence>
<comment type="catalytic activity">
    <reaction evidence="1">
        <text>a 4-O-methyl-thymidine in DNA + L-cysteinyl-[protein] = a thymidine in DNA + S-methyl-L-cysteinyl-[protein]</text>
        <dbReference type="Rhea" id="RHEA:53428"/>
        <dbReference type="Rhea" id="RHEA-COMP:10131"/>
        <dbReference type="Rhea" id="RHEA-COMP:10132"/>
        <dbReference type="Rhea" id="RHEA-COMP:13555"/>
        <dbReference type="Rhea" id="RHEA-COMP:13556"/>
        <dbReference type="ChEBI" id="CHEBI:29950"/>
        <dbReference type="ChEBI" id="CHEBI:82612"/>
        <dbReference type="ChEBI" id="CHEBI:137386"/>
        <dbReference type="ChEBI" id="CHEBI:137387"/>
        <dbReference type="EC" id="2.1.1.63"/>
    </reaction>
</comment>
<dbReference type="InterPro" id="IPR014048">
    <property type="entry name" value="MethylDNA_cys_MeTrfase_DNA-bd"/>
</dbReference>
<evidence type="ECO:0000256" key="5">
    <source>
        <dbReference type="ARBA" id="ARBA00022679"/>
    </source>
</evidence>
<protein>
    <recommendedName>
        <fullName evidence="3">methylated-DNA--[protein]-cysteine S-methyltransferase</fullName>
        <ecNumber evidence="3">2.1.1.63</ecNumber>
    </recommendedName>
</protein>
<dbReference type="AlphaFoldDB" id="A0A917IFL1"/>
<evidence type="ECO:0000256" key="3">
    <source>
        <dbReference type="ARBA" id="ARBA00011918"/>
    </source>
</evidence>
<dbReference type="Gene3D" id="1.10.10.10">
    <property type="entry name" value="Winged helix-like DNA-binding domain superfamily/Winged helix DNA-binding domain"/>
    <property type="match status" value="1"/>
</dbReference>
<evidence type="ECO:0000256" key="1">
    <source>
        <dbReference type="ARBA" id="ARBA00001286"/>
    </source>
</evidence>
<dbReference type="Proteomes" id="UP000657592">
    <property type="component" value="Unassembled WGS sequence"/>
</dbReference>
<dbReference type="GO" id="GO:0006281">
    <property type="term" value="P:DNA repair"/>
    <property type="evidence" value="ECO:0007669"/>
    <property type="project" value="UniProtKB-KW"/>
</dbReference>
<evidence type="ECO:0000256" key="8">
    <source>
        <dbReference type="ARBA" id="ARBA00049348"/>
    </source>
</evidence>
<keyword evidence="6" id="KW-0227">DNA damage</keyword>
<dbReference type="InterPro" id="IPR036631">
    <property type="entry name" value="MGMT_N_sf"/>
</dbReference>
<evidence type="ECO:0000313" key="11">
    <source>
        <dbReference type="Proteomes" id="UP000657592"/>
    </source>
</evidence>
<proteinExistence type="inferred from homology"/>
<dbReference type="GO" id="GO:0032259">
    <property type="term" value="P:methylation"/>
    <property type="evidence" value="ECO:0007669"/>
    <property type="project" value="UniProtKB-KW"/>
</dbReference>
<dbReference type="EMBL" id="BMJY01000006">
    <property type="protein sequence ID" value="GGH43969.1"/>
    <property type="molecule type" value="Genomic_DNA"/>
</dbReference>
<evidence type="ECO:0000313" key="10">
    <source>
        <dbReference type="EMBL" id="GGH43969.1"/>
    </source>
</evidence>